<protein>
    <recommendedName>
        <fullName evidence="2">DUF899 domain-containing protein</fullName>
    </recommendedName>
</protein>
<evidence type="ECO:0000313" key="1">
    <source>
        <dbReference type="EMBL" id="XAY06819.1"/>
    </source>
</evidence>
<dbReference type="EMBL" id="CP114014">
    <property type="protein sequence ID" value="XAY06819.1"/>
    <property type="molecule type" value="Genomic_DNA"/>
</dbReference>
<reference evidence="1" key="1">
    <citation type="submission" date="2022-12" db="EMBL/GenBank/DDBJ databases">
        <title>Paraconexibacter alkalitolerans sp. nov. and Baekduia alba sp. nov., isolated from soil and emended description of the genera Paraconexibacter (Chun et al., 2020) and Baekduia (An et al., 2020).</title>
        <authorList>
            <person name="Vieira S."/>
            <person name="Huber K.J."/>
            <person name="Geppert A."/>
            <person name="Wolf J."/>
            <person name="Neumann-Schaal M."/>
            <person name="Muesken M."/>
            <person name="Overmann J."/>
        </authorList>
    </citation>
    <scope>NUCLEOTIDE SEQUENCE</scope>
    <source>
        <strain evidence="1">AEG42_29</strain>
    </source>
</reference>
<dbReference type="AlphaFoldDB" id="A0AAU7AYM2"/>
<evidence type="ECO:0008006" key="2">
    <source>
        <dbReference type="Google" id="ProtNLM"/>
    </source>
</evidence>
<gene>
    <name evidence="1" type="ORF">DSM112329_03697</name>
</gene>
<dbReference type="InterPro" id="IPR036249">
    <property type="entry name" value="Thioredoxin-like_sf"/>
</dbReference>
<dbReference type="SUPFAM" id="SSF52833">
    <property type="entry name" value="Thioredoxin-like"/>
    <property type="match status" value="1"/>
</dbReference>
<name>A0AAU7AYM2_9ACTN</name>
<dbReference type="RefSeq" id="WP_354698035.1">
    <property type="nucleotide sequence ID" value="NZ_CP114014.1"/>
</dbReference>
<proteinExistence type="predicted"/>
<dbReference type="KEGG" id="parq:DSM112329_03697"/>
<organism evidence="1">
    <name type="scientific">Paraconexibacter sp. AEG42_29</name>
    <dbReference type="NCBI Taxonomy" id="2997339"/>
    <lineage>
        <taxon>Bacteria</taxon>
        <taxon>Bacillati</taxon>
        <taxon>Actinomycetota</taxon>
        <taxon>Thermoleophilia</taxon>
        <taxon>Solirubrobacterales</taxon>
        <taxon>Paraconexibacteraceae</taxon>
        <taxon>Paraconexibacter</taxon>
    </lineage>
</organism>
<accession>A0AAU7AYM2</accession>
<dbReference type="Pfam" id="PF05988">
    <property type="entry name" value="DUF899"/>
    <property type="match status" value="1"/>
</dbReference>
<dbReference type="Gene3D" id="3.40.30.10">
    <property type="entry name" value="Glutaredoxin"/>
    <property type="match status" value="1"/>
</dbReference>
<dbReference type="InterPro" id="IPR010296">
    <property type="entry name" value="DUF899_thioredox"/>
</dbReference>
<sequence>MSTAKPDIVTPEQWRTAREALLKKEKAHTRARDAMAAERRRMPMTRVEKDYRFTAPGGGDATLLDLFDGSRQLVVYRFFMDPGMDVYPERGCPGCSMYSDQLSNLLHLRERGTRYVAVSRGEQEHLQRYREHMGWEFPWYTLRDDFDADHDVAEWHGTNVFLRDGDDVYRTYFIDARGDEALGSTWNFLDITPFGRQEEWEDSPQGWPQTPPYTWGGWHDKYEHTI</sequence>